<dbReference type="PROSITE" id="PS00061">
    <property type="entry name" value="ADH_SHORT"/>
    <property type="match status" value="1"/>
</dbReference>
<evidence type="ECO:0000256" key="7">
    <source>
        <dbReference type="ARBA" id="ARBA00044271"/>
    </source>
</evidence>
<organism evidence="13 14">
    <name type="scientific">Corynebacterium freneyi DNF00450</name>
    <dbReference type="NCBI Taxonomy" id="1287475"/>
    <lineage>
        <taxon>Bacteria</taxon>
        <taxon>Bacillati</taxon>
        <taxon>Actinomycetota</taxon>
        <taxon>Actinomycetes</taxon>
        <taxon>Mycobacteriales</taxon>
        <taxon>Corynebacteriaceae</taxon>
        <taxon>Corynebacterium</taxon>
    </lineage>
</organism>
<dbReference type="GO" id="GO:0035527">
    <property type="term" value="F:3-hydroxypropionate dehydrogenase (NADP+) activity"/>
    <property type="evidence" value="ECO:0007669"/>
    <property type="project" value="UniProtKB-EC"/>
</dbReference>
<accession>A0A096A2U2</accession>
<dbReference type="CDD" id="cd05233">
    <property type="entry name" value="SDR_c"/>
    <property type="match status" value="1"/>
</dbReference>
<gene>
    <name evidence="13" type="ORF">HMPREF1650_11965</name>
</gene>
<dbReference type="Proteomes" id="UP000029548">
    <property type="component" value="Unassembled WGS sequence"/>
</dbReference>
<comment type="catalytic activity">
    <reaction evidence="10">
        <text>3-hydroxypropanoate + NADP(+) = 3-oxopropanoate + NADPH + H(+)</text>
        <dbReference type="Rhea" id="RHEA:26438"/>
        <dbReference type="ChEBI" id="CHEBI:15378"/>
        <dbReference type="ChEBI" id="CHEBI:16510"/>
        <dbReference type="ChEBI" id="CHEBI:33190"/>
        <dbReference type="ChEBI" id="CHEBI:57783"/>
        <dbReference type="ChEBI" id="CHEBI:58349"/>
        <dbReference type="EC" id="1.1.1.298"/>
    </reaction>
</comment>
<comment type="caution">
    <text evidence="13">The sequence shown here is derived from an EMBL/GenBank/DDBJ whole genome shotgun (WGS) entry which is preliminary data.</text>
</comment>
<dbReference type="InterPro" id="IPR020904">
    <property type="entry name" value="Sc_DH/Rdtase_CS"/>
</dbReference>
<protein>
    <recommendedName>
        <fullName evidence="6">NADP-dependent 3-hydroxy acid dehydrogenase YdfG</fullName>
        <ecNumber evidence="4">1.1.1.298</ecNumber>
        <ecNumber evidence="5">1.1.1.381</ecNumber>
    </recommendedName>
    <alternativeName>
        <fullName evidence="8">L-allo-threonine dehydrogenase</fullName>
    </alternativeName>
    <alternativeName>
        <fullName evidence="7">Malonic semialdehyde reductase</fullName>
    </alternativeName>
</protein>
<comment type="catalytic activity">
    <reaction evidence="3">
        <text>L-allo-threonine + NADP(+) = aminoacetone + CO2 + NADPH</text>
        <dbReference type="Rhea" id="RHEA:43524"/>
        <dbReference type="ChEBI" id="CHEBI:16526"/>
        <dbReference type="ChEBI" id="CHEBI:57783"/>
        <dbReference type="ChEBI" id="CHEBI:58320"/>
        <dbReference type="ChEBI" id="CHEBI:58349"/>
        <dbReference type="ChEBI" id="CHEBI:58585"/>
        <dbReference type="EC" id="1.1.1.381"/>
    </reaction>
</comment>
<evidence type="ECO:0000256" key="4">
    <source>
        <dbReference type="ARBA" id="ARBA00044050"/>
    </source>
</evidence>
<dbReference type="PANTHER" id="PTHR43086">
    <property type="entry name" value="VERY-LONG-CHAIN 3-OXOOACYL-COA REDUCTASE"/>
    <property type="match status" value="1"/>
</dbReference>
<dbReference type="InterPro" id="IPR057326">
    <property type="entry name" value="KR_dom"/>
</dbReference>
<dbReference type="SMART" id="SM00822">
    <property type="entry name" value="PKS_KR"/>
    <property type="match status" value="1"/>
</dbReference>
<proteinExistence type="inferred from homology"/>
<dbReference type="EC" id="1.1.1.298" evidence="4"/>
<dbReference type="EC" id="1.1.1.381" evidence="5"/>
<dbReference type="PANTHER" id="PTHR43086:SF3">
    <property type="entry name" value="NADP-DEPENDENT 3-HYDROXY ACID DEHYDROGENASE YDFG"/>
    <property type="match status" value="1"/>
</dbReference>
<dbReference type="eggNOG" id="COG0300">
    <property type="taxonomic scope" value="Bacteria"/>
</dbReference>
<dbReference type="PRINTS" id="PR00080">
    <property type="entry name" value="SDRFAMILY"/>
</dbReference>
<dbReference type="InterPro" id="IPR036291">
    <property type="entry name" value="NAD(P)-bd_dom_sf"/>
</dbReference>
<comment type="similarity">
    <text evidence="1 11">Belongs to the short-chain dehydrogenases/reductases (SDR) family.</text>
</comment>
<evidence type="ECO:0000256" key="10">
    <source>
        <dbReference type="ARBA" id="ARBA00047274"/>
    </source>
</evidence>
<dbReference type="Gene3D" id="3.40.50.720">
    <property type="entry name" value="NAD(P)-binding Rossmann-like Domain"/>
    <property type="match status" value="1"/>
</dbReference>
<dbReference type="SUPFAM" id="SSF51735">
    <property type="entry name" value="NAD(P)-binding Rossmann-fold domains"/>
    <property type="match status" value="1"/>
</dbReference>
<reference evidence="13 14" key="1">
    <citation type="submission" date="2014-07" db="EMBL/GenBank/DDBJ databases">
        <authorList>
            <person name="McCorrison J."/>
            <person name="Sanka R."/>
            <person name="Torralba M."/>
            <person name="Gillis M."/>
            <person name="Haft D.H."/>
            <person name="Methe B."/>
            <person name="Sutton G."/>
            <person name="Nelson K.E."/>
        </authorList>
    </citation>
    <scope>NUCLEOTIDE SEQUENCE [LARGE SCALE GENOMIC DNA]</scope>
    <source>
        <strain evidence="13 14">DNF00450</strain>
    </source>
</reference>
<dbReference type="PRINTS" id="PR00081">
    <property type="entry name" value="GDHRDH"/>
</dbReference>
<evidence type="ECO:0000256" key="1">
    <source>
        <dbReference type="ARBA" id="ARBA00006484"/>
    </source>
</evidence>
<name>A0A096A2U2_9CORY</name>
<evidence type="ECO:0000256" key="2">
    <source>
        <dbReference type="ARBA" id="ARBA00023002"/>
    </source>
</evidence>
<feature type="domain" description="Ketoreductase" evidence="12">
    <location>
        <begin position="12"/>
        <end position="192"/>
    </location>
</feature>
<dbReference type="InterPro" id="IPR002347">
    <property type="entry name" value="SDR_fam"/>
</dbReference>
<dbReference type="PIRSF" id="PIRSF000126">
    <property type="entry name" value="11-beta-HSD1"/>
    <property type="match status" value="1"/>
</dbReference>
<sequence length="265" mass="28423">MALPAPHPDYRAVVTGASQGIGKALARELARRGHSLILVARSADKMEALAAELSGPSLSVEVRPCDLSDPRERQVLCDELRERKISVMVNCAGIATFGRFQELDPGYEKAQFELNATALFDLTQLVVPQMVERGSGAILNVGSAAGTTVIPNNATYVGTKAFVNTFTEALHYDLKGTGVHCTLLAPGPVRPDERDGGANEVDENVPDFLWTSTDDCARDSLDAVAANRLRVVPGALSKGMNTAGNYLPRWLVAPIIGRFYEGMAQ</sequence>
<dbReference type="RefSeq" id="WP_035123607.1">
    <property type="nucleotide sequence ID" value="NZ_JRNE01000081.1"/>
</dbReference>
<evidence type="ECO:0000256" key="3">
    <source>
        <dbReference type="ARBA" id="ARBA00043812"/>
    </source>
</evidence>
<evidence type="ECO:0000313" key="13">
    <source>
        <dbReference type="EMBL" id="KGF15179.1"/>
    </source>
</evidence>
<evidence type="ECO:0000256" key="11">
    <source>
        <dbReference type="RuleBase" id="RU000363"/>
    </source>
</evidence>
<dbReference type="AlphaFoldDB" id="A0A096A2U2"/>
<dbReference type="NCBIfam" id="NF040690">
    <property type="entry name" value="mycolate_SDR"/>
    <property type="match status" value="1"/>
</dbReference>
<evidence type="ECO:0000256" key="8">
    <source>
        <dbReference type="ARBA" id="ARBA00044349"/>
    </source>
</evidence>
<evidence type="ECO:0000256" key="6">
    <source>
        <dbReference type="ARBA" id="ARBA00044065"/>
    </source>
</evidence>
<evidence type="ECO:0000256" key="9">
    <source>
        <dbReference type="ARBA" id="ARBA00045650"/>
    </source>
</evidence>
<evidence type="ECO:0000259" key="12">
    <source>
        <dbReference type="SMART" id="SM00822"/>
    </source>
</evidence>
<evidence type="ECO:0000256" key="5">
    <source>
        <dbReference type="ARBA" id="ARBA00044059"/>
    </source>
</evidence>
<comment type="function">
    <text evidence="9">NADP-dependent dehydrogenase with broad substrate specificity acting on 3-hydroxy acids. Catalyzes the NADP-dependent oxidation of L-allo-threonine to L-2-amino-3-keto-butyrate, which is spontaneously decarboxylated into aminoacetone. Also acts on D-threonine, L-serine, D-serine, D-3-hydroxyisobutyrate, L-3-hydroxyisobutyrate, D-glycerate and L-glycerate. Able to catalyze the reduction of the malonic semialdehyde to 3-hydroxypropionic acid. YdfG is apparently supplementing RutE, the presumed malonic semialdehyde reductase involved in pyrimidine degradation since both are able to detoxify malonic semialdehyde.</text>
</comment>
<keyword evidence="2" id="KW-0560">Oxidoreductase</keyword>
<evidence type="ECO:0000313" key="14">
    <source>
        <dbReference type="Proteomes" id="UP000029548"/>
    </source>
</evidence>
<dbReference type="Pfam" id="PF00106">
    <property type="entry name" value="adh_short"/>
    <property type="match status" value="1"/>
</dbReference>
<dbReference type="EMBL" id="JRNE01000081">
    <property type="protein sequence ID" value="KGF15179.1"/>
    <property type="molecule type" value="Genomic_DNA"/>
</dbReference>